<feature type="region of interest" description="Disordered" evidence="1">
    <location>
        <begin position="169"/>
        <end position="199"/>
    </location>
</feature>
<accession>A0A5C3EYL4</accession>
<keyword evidence="3" id="KW-1185">Reference proteome</keyword>
<name>A0A5C3EYL4_9BASI</name>
<dbReference type="Proteomes" id="UP000323386">
    <property type="component" value="Unassembled WGS sequence"/>
</dbReference>
<organism evidence="2 3">
    <name type="scientific">Pseudozyma flocculosa</name>
    <dbReference type="NCBI Taxonomy" id="84751"/>
    <lineage>
        <taxon>Eukaryota</taxon>
        <taxon>Fungi</taxon>
        <taxon>Dikarya</taxon>
        <taxon>Basidiomycota</taxon>
        <taxon>Ustilaginomycotina</taxon>
        <taxon>Ustilaginomycetes</taxon>
        <taxon>Ustilaginales</taxon>
        <taxon>Ustilaginaceae</taxon>
        <taxon>Pseudozyma</taxon>
    </lineage>
</organism>
<reference evidence="2 3" key="1">
    <citation type="submission" date="2018-03" db="EMBL/GenBank/DDBJ databases">
        <authorList>
            <person name="Guldener U."/>
        </authorList>
    </citation>
    <scope>NUCLEOTIDE SEQUENCE [LARGE SCALE GENOMIC DNA]</scope>
    <source>
        <strain evidence="2 3">DAOM196992</strain>
    </source>
</reference>
<protein>
    <submittedName>
        <fullName evidence="2">Uncharacterized protein</fullName>
    </submittedName>
</protein>
<evidence type="ECO:0000313" key="2">
    <source>
        <dbReference type="EMBL" id="SPO36960.1"/>
    </source>
</evidence>
<gene>
    <name evidence="2" type="ORF">PSFLO_02432</name>
</gene>
<proteinExistence type="predicted"/>
<dbReference type="EMBL" id="OOIP01000005">
    <property type="protein sequence ID" value="SPO36960.1"/>
    <property type="molecule type" value="Genomic_DNA"/>
</dbReference>
<dbReference type="AlphaFoldDB" id="A0A5C3EYL4"/>
<evidence type="ECO:0000256" key="1">
    <source>
        <dbReference type="SAM" id="MobiDB-lite"/>
    </source>
</evidence>
<evidence type="ECO:0000313" key="3">
    <source>
        <dbReference type="Proteomes" id="UP000323386"/>
    </source>
</evidence>
<sequence>MAQTRRSAFLIAGSLPAQHHPVRIRGQHAVAFAAAATQPPSATDRAASRAWQSSRMRSHMCICPAFACSMKDDRRVDLLIQRVAGGPTPTQRRDAGRFSGVSSPCLDAAVVGSYQCSGPSTVRLVVQRRRHALTLGVVWSMATWLRALRPPPLPGAKDRSLPGARIIVSSEPKDEETAAGPNSAVRKISCRGGDDKPLG</sequence>